<dbReference type="STRING" id="37927.SA2016_3678"/>
<evidence type="ECO:0000313" key="1">
    <source>
        <dbReference type="EMBL" id="AMM34336.1"/>
    </source>
</evidence>
<dbReference type="AlphaFoldDB" id="A0A127A5G5"/>
<sequence length="40" mass="3915">MAPTALAAIETDAIGTAEEEVCTGAPQAGGCIYCSGPETD</sequence>
<dbReference type="Proteomes" id="UP000070134">
    <property type="component" value="Chromosome"/>
</dbReference>
<protein>
    <submittedName>
        <fullName evidence="1">Uncharacterized protein</fullName>
    </submittedName>
</protein>
<accession>A0A127A5G5</accession>
<proteinExistence type="predicted"/>
<dbReference type="EMBL" id="CP014518">
    <property type="protein sequence ID" value="AMM34336.1"/>
    <property type="molecule type" value="Genomic_DNA"/>
</dbReference>
<name>A0A127A5G5_9MICC</name>
<reference evidence="1 2" key="1">
    <citation type="submission" date="2016-02" db="EMBL/GenBank/DDBJ databases">
        <title>Complete genome of Sinomonas atrocyanea KCTC 3377.</title>
        <authorList>
            <person name="Kim K.M."/>
        </authorList>
    </citation>
    <scope>NUCLEOTIDE SEQUENCE [LARGE SCALE GENOMIC DNA]</scope>
    <source>
        <strain evidence="1 2">KCTC 3377</strain>
    </source>
</reference>
<organism evidence="1 2">
    <name type="scientific">Sinomonas atrocyanea</name>
    <dbReference type="NCBI Taxonomy" id="37927"/>
    <lineage>
        <taxon>Bacteria</taxon>
        <taxon>Bacillati</taxon>
        <taxon>Actinomycetota</taxon>
        <taxon>Actinomycetes</taxon>
        <taxon>Micrococcales</taxon>
        <taxon>Micrococcaceae</taxon>
        <taxon>Sinomonas</taxon>
    </lineage>
</organism>
<gene>
    <name evidence="1" type="ORF">SA2016_3678</name>
</gene>
<keyword evidence="2" id="KW-1185">Reference proteome</keyword>
<dbReference type="RefSeq" id="WP_257125794.1">
    <property type="nucleotide sequence ID" value="NZ_BJMO01000024.1"/>
</dbReference>
<dbReference type="KEGG" id="satk:SA2016_3678"/>
<evidence type="ECO:0000313" key="2">
    <source>
        <dbReference type="Proteomes" id="UP000070134"/>
    </source>
</evidence>